<evidence type="ECO:0000259" key="4">
    <source>
        <dbReference type="Pfam" id="PF03816"/>
    </source>
</evidence>
<feature type="compositionally biased region" description="Low complexity" evidence="2">
    <location>
        <begin position="155"/>
        <end position="168"/>
    </location>
</feature>
<dbReference type="AlphaFoldDB" id="A0A7T4PFE9"/>
<organism evidence="6 7">
    <name type="scientific">Streptomyces alfalfae</name>
    <dbReference type="NCBI Taxonomy" id="1642299"/>
    <lineage>
        <taxon>Bacteria</taxon>
        <taxon>Bacillati</taxon>
        <taxon>Actinomycetota</taxon>
        <taxon>Actinomycetes</taxon>
        <taxon>Kitasatosporales</taxon>
        <taxon>Streptomycetaceae</taxon>
        <taxon>Streptomyces</taxon>
    </lineage>
</organism>
<keyword evidence="3" id="KW-0812">Transmembrane</keyword>
<protein>
    <submittedName>
        <fullName evidence="6">LCP family protein</fullName>
    </submittedName>
</protein>
<gene>
    <name evidence="6" type="ORF">I8755_13165</name>
</gene>
<feature type="domain" description="LytR/CpsA/Psr regulator C-terminal" evidence="5">
    <location>
        <begin position="563"/>
        <end position="650"/>
    </location>
</feature>
<feature type="region of interest" description="Disordered" evidence="2">
    <location>
        <begin position="150"/>
        <end position="250"/>
    </location>
</feature>
<feature type="region of interest" description="Disordered" evidence="2">
    <location>
        <begin position="36"/>
        <end position="84"/>
    </location>
</feature>
<feature type="domain" description="Cell envelope-related transcriptional attenuator" evidence="4">
    <location>
        <begin position="371"/>
        <end position="482"/>
    </location>
</feature>
<accession>A0A7T4PFE9</accession>
<evidence type="ECO:0000256" key="2">
    <source>
        <dbReference type="SAM" id="MobiDB-lite"/>
    </source>
</evidence>
<evidence type="ECO:0000256" key="3">
    <source>
        <dbReference type="SAM" id="Phobius"/>
    </source>
</evidence>
<feature type="compositionally biased region" description="Low complexity" evidence="2">
    <location>
        <begin position="191"/>
        <end position="202"/>
    </location>
</feature>
<dbReference type="Pfam" id="PF03816">
    <property type="entry name" value="LytR_cpsA_psr"/>
    <property type="match status" value="1"/>
</dbReference>
<feature type="region of interest" description="Disordered" evidence="2">
    <location>
        <begin position="1"/>
        <end position="21"/>
    </location>
</feature>
<sequence>MNDRQYDPYAGSDPYAGEYPGEYAADQYQVVGYDEYGRPVYQQVPQQQPHQTHHQQQQAPQHQQPQGYGYDPYGGGQQGHDANAYDANAYGAGAYGAGTYGAGTYDGGYGAGASSSSSSSYDGGAGTAYDNAAGAAGTAGAAYGAGVTQDAGWIPQQQQAPEPQASRPQRAHEHQQAPQPEQSPEPRRAPEPQQAPESQQVPRPRRAARGEAEGDAGSGAAPETGSASRRPQPEYETEQFSFIEEPDEDSEDVIDWLKFTESRTERREEAKRRGRSRVVALVVVLALVIAGGVGYLWFAGMLPGQSGDEGGAAAAGGPQKRDVVVVHLHNTKGGDTSTALLVNNATTGQGATVLIPNSFAVPDDNGSATTLGKSVDDDGSTGTRESIDTALGTEVEGTWRLDTPYLQNLVELVGNIDVDTDTDVPDPKAKKGEAPLVQKGEQQTLSGPMAVAYATHRAAGESETAQLNRFGQVMQGVLRKLSSDPQAATTTVESLAQILDPSLKEKDLGAFLAKLADRAKGGDYKTTVLPVRQDGTLTEKAGDTVVKDILGGAAKSPEQGAAVRVGVENASGSKGAAQDARVALVNGGYAFVDGGTGSATQPTSKVTYADAAKKSQATEVAKTLGLPTSAVTKGKTTANADVSVVLGQDYEAK</sequence>
<comment type="similarity">
    <text evidence="1">Belongs to the LytR/CpsA/Psr (LCP) family.</text>
</comment>
<dbReference type="PANTHER" id="PTHR33392">
    <property type="entry name" value="POLYISOPRENYL-TEICHOIC ACID--PEPTIDOGLYCAN TEICHOIC ACID TRANSFERASE TAGU"/>
    <property type="match status" value="1"/>
</dbReference>
<dbReference type="Gene3D" id="3.30.70.2390">
    <property type="match status" value="1"/>
</dbReference>
<dbReference type="EMBL" id="CP065959">
    <property type="protein sequence ID" value="QQC89260.1"/>
    <property type="molecule type" value="Genomic_DNA"/>
</dbReference>
<dbReference type="InterPro" id="IPR027381">
    <property type="entry name" value="LytR/CpsA/Psr_C"/>
</dbReference>
<dbReference type="RefSeq" id="WP_198502593.1">
    <property type="nucleotide sequence ID" value="NZ_CP065959.1"/>
</dbReference>
<dbReference type="Pfam" id="PF13399">
    <property type="entry name" value="LytR_C"/>
    <property type="match status" value="1"/>
</dbReference>
<dbReference type="Gene3D" id="3.40.630.190">
    <property type="entry name" value="LCP protein"/>
    <property type="match status" value="1"/>
</dbReference>
<keyword evidence="3" id="KW-1133">Transmembrane helix</keyword>
<feature type="region of interest" description="Disordered" evidence="2">
    <location>
        <begin position="101"/>
        <end position="132"/>
    </location>
</feature>
<evidence type="ECO:0000256" key="1">
    <source>
        <dbReference type="ARBA" id="ARBA00006068"/>
    </source>
</evidence>
<feature type="compositionally biased region" description="Low complexity" evidence="2">
    <location>
        <begin position="112"/>
        <end position="132"/>
    </location>
</feature>
<evidence type="ECO:0000313" key="7">
    <source>
        <dbReference type="Proteomes" id="UP000596130"/>
    </source>
</evidence>
<dbReference type="PANTHER" id="PTHR33392:SF6">
    <property type="entry name" value="POLYISOPRENYL-TEICHOIC ACID--PEPTIDOGLYCAN TEICHOIC ACID TRANSFERASE TAGU"/>
    <property type="match status" value="1"/>
</dbReference>
<proteinExistence type="inferred from homology"/>
<dbReference type="InterPro" id="IPR004474">
    <property type="entry name" value="LytR_CpsA_psr"/>
</dbReference>
<name>A0A7T4PFE9_9ACTN</name>
<feature type="compositionally biased region" description="Low complexity" evidence="2">
    <location>
        <begin position="41"/>
        <end position="71"/>
    </location>
</feature>
<dbReference type="Proteomes" id="UP000596130">
    <property type="component" value="Chromosome"/>
</dbReference>
<reference evidence="6 7" key="1">
    <citation type="submission" date="2020-12" db="EMBL/GenBank/DDBJ databases">
        <title>Identification and biosynthesis of polyene macrolides produced by Streptomyces alfalfae Men-myco-93-63.</title>
        <authorList>
            <person name="Liu D."/>
            <person name="Li Y."/>
            <person name="Liu L."/>
            <person name="Han X."/>
            <person name="Shen F."/>
        </authorList>
    </citation>
    <scope>NUCLEOTIDE SEQUENCE [LARGE SCALE GENOMIC DNA]</scope>
    <source>
        <strain evidence="6 7">Men-myco-93-63</strain>
    </source>
</reference>
<evidence type="ECO:0000313" key="6">
    <source>
        <dbReference type="EMBL" id="QQC89260.1"/>
    </source>
</evidence>
<feature type="transmembrane region" description="Helical" evidence="3">
    <location>
        <begin position="278"/>
        <end position="298"/>
    </location>
</feature>
<feature type="compositionally biased region" description="Gly residues" evidence="2">
    <location>
        <begin position="101"/>
        <end position="111"/>
    </location>
</feature>
<dbReference type="InterPro" id="IPR050922">
    <property type="entry name" value="LytR/CpsA/Psr_CW_biosynth"/>
</dbReference>
<evidence type="ECO:0000259" key="5">
    <source>
        <dbReference type="Pfam" id="PF13399"/>
    </source>
</evidence>
<keyword evidence="3" id="KW-0472">Membrane</keyword>